<evidence type="ECO:0000256" key="10">
    <source>
        <dbReference type="HAMAP-Rule" id="MF_00952"/>
    </source>
</evidence>
<evidence type="ECO:0000259" key="11">
    <source>
        <dbReference type="PROSITE" id="PS50880"/>
    </source>
</evidence>
<dbReference type="PRINTS" id="PR00417">
    <property type="entry name" value="PRTPISMRASEI"/>
</dbReference>
<evidence type="ECO:0000256" key="3">
    <source>
        <dbReference type="ARBA" id="ARBA00022723"/>
    </source>
</evidence>
<feature type="site" description="Interaction with DNA" evidence="10">
    <location>
        <position position="147"/>
    </location>
</feature>
<feature type="site" description="Interaction with DNA" evidence="10">
    <location>
        <position position="143"/>
    </location>
</feature>
<organism evidence="13 14">
    <name type="scientific">Chitinimonas arctica</name>
    <dbReference type="NCBI Taxonomy" id="2594795"/>
    <lineage>
        <taxon>Bacteria</taxon>
        <taxon>Pseudomonadati</taxon>
        <taxon>Pseudomonadota</taxon>
        <taxon>Betaproteobacteria</taxon>
        <taxon>Neisseriales</taxon>
        <taxon>Chitinibacteraceae</taxon>
        <taxon>Chitinimonas</taxon>
    </lineage>
</organism>
<dbReference type="PANTHER" id="PTHR42785">
    <property type="entry name" value="DNA TOPOISOMERASE, TYPE IA, CORE"/>
    <property type="match status" value="1"/>
</dbReference>
<keyword evidence="7 10" id="KW-0799">Topoisomerase</keyword>
<feature type="region of interest" description="Interaction with DNA" evidence="10">
    <location>
        <begin position="167"/>
        <end position="172"/>
    </location>
</feature>
<dbReference type="CDD" id="cd03363">
    <property type="entry name" value="TOPRIM_TopoIA_TopoI"/>
    <property type="match status" value="1"/>
</dbReference>
<dbReference type="InterPro" id="IPR023405">
    <property type="entry name" value="Topo_IA_core_domain"/>
</dbReference>
<dbReference type="HAMAP" id="MF_00952">
    <property type="entry name" value="Topoisom_1_prok"/>
    <property type="match status" value="1"/>
</dbReference>
<dbReference type="Proteomes" id="UP000317550">
    <property type="component" value="Chromosome"/>
</dbReference>
<accession>A0A516SG85</accession>
<dbReference type="GO" id="GO:0003677">
    <property type="term" value="F:DNA binding"/>
    <property type="evidence" value="ECO:0007669"/>
    <property type="project" value="UniProtKB-KW"/>
</dbReference>
<feature type="site" description="Interaction with DNA" evidence="10">
    <location>
        <position position="159"/>
    </location>
</feature>
<comment type="function">
    <text evidence="10">Releases the supercoiling and torsional tension of DNA, which is introduced during the DNA replication and transcription, by transiently cleaving and rejoining one strand of the DNA duplex. Introduces a single-strand break via transesterification at a target site in duplex DNA. The scissile phosphodiester is attacked by the catalytic tyrosine of the enzyme, resulting in the formation of a DNA-(5'-phosphotyrosyl)-enzyme intermediate and the expulsion of a 3'-OH DNA strand. The free DNA strand then undergoes passage around the unbroken strand, thus removing DNA supercoils. Finally, in the religation step, the DNA 3'-OH attacks the covalent intermediate to expel the active-site tyrosine and restore the DNA phosphodiester backbone.</text>
</comment>
<dbReference type="Gene3D" id="1.10.290.10">
    <property type="entry name" value="Topoisomerase I, domain 4"/>
    <property type="match status" value="1"/>
</dbReference>
<dbReference type="GO" id="GO:0006265">
    <property type="term" value="P:DNA topological change"/>
    <property type="evidence" value="ECO:0007669"/>
    <property type="project" value="UniProtKB-UniRule"/>
</dbReference>
<dbReference type="SMART" id="SM00493">
    <property type="entry name" value="TOPRIM"/>
    <property type="match status" value="1"/>
</dbReference>
<dbReference type="CDD" id="cd00186">
    <property type="entry name" value="TOP1Ac"/>
    <property type="match status" value="1"/>
</dbReference>
<feature type="site" description="Interaction with DNA" evidence="10">
    <location>
        <position position="306"/>
    </location>
</feature>
<comment type="catalytic activity">
    <reaction evidence="1 10">
        <text>ATP-independent breakage of single-stranded DNA, followed by passage and rejoining.</text>
        <dbReference type="EC" id="5.6.2.1"/>
    </reaction>
</comment>
<dbReference type="RefSeq" id="WP_144278566.1">
    <property type="nucleotide sequence ID" value="NZ_CP041730.1"/>
</dbReference>
<dbReference type="InterPro" id="IPR013825">
    <property type="entry name" value="Topo_IA_cen_sub2"/>
</dbReference>
<dbReference type="OrthoDB" id="9804262at2"/>
<dbReference type="NCBIfam" id="TIGR01051">
    <property type="entry name" value="topA_bact"/>
    <property type="match status" value="1"/>
</dbReference>
<feature type="site" description="Interaction with DNA" evidence="10">
    <location>
        <position position="497"/>
    </location>
</feature>
<feature type="active site" description="O-(5'-phospho-DNA)-tyrosine intermediate" evidence="10">
    <location>
        <position position="304"/>
    </location>
</feature>
<evidence type="ECO:0000256" key="8">
    <source>
        <dbReference type="ARBA" id="ARBA00023125"/>
    </source>
</evidence>
<sequence length="770" mass="85732">MADNLLIVESPSKAKTLKKYLGSDFEILASYGHVRGLIRKDGSVEVDNGFAMKYQVIAKNAKHVDAIVSAAKAAKNVFLATDPDREGEAISWHLLEILHGKKALTNKLVKRVVFHEITESAVLAAVANPRDVDNHLVNAQQARSALDYLVGFNLSPLLWRKVRSGLSAGRVQSPALRLICERELEIRAFVSQEYWSVHLDSHKGKTKFGAKLNEWRGKRLEQFDVPDEATQAEILAALEGKPATVANVEKKRKTRNPTAPFTTSTMQQEAVRKLGMTTDRTMRTAQQLYEGIALSDGTAGLITYMRTDSVALAAEAVAEIRDYIGANFDAESLPANPVTYKNKSKNAQEAHEAIRPTSILRTPASVKSYLSAEQFKLYEMIWKRTLASQMAPARFDTTGIDITVGEAVFRASGQVLVFAGFLAVYEEDVDDAEDEDSAKLPVLEAGESVPVDKLFGEQHFTQPPPRFSEASLVKALEEFGIGRPSTYASIIKTLKDREYVNLDKKRFLPTDTGEVVNKFLTDHFAQYVDYQFTSKLEDKLDEISNGERDWIPVMEEFWTGFSAQVEEKKSLKRSEVTHEALDEACPKCSKQLTVRLGKRGRFVGCTGYPECDYTRDMNETAEQKAEEVVQVIDDRVCPNDGGQLIVKTGRYGKFIGCANYPKCKHIEPLEKPKDTGVSCPSCNAGMLIERKSRYGKLFYSCNTYPKCTYATWNPPIAESCPKCKWPVMTLKTTKRRGLEKVCPQKECGHAEVVMTPDQLAAQAEAAEAAE</sequence>
<dbReference type="Gene3D" id="2.70.20.10">
    <property type="entry name" value="Topoisomerase I, domain 3"/>
    <property type="match status" value="1"/>
</dbReference>
<dbReference type="InterPro" id="IPR013498">
    <property type="entry name" value="Topo_IA_Znf"/>
</dbReference>
<evidence type="ECO:0000313" key="13">
    <source>
        <dbReference type="EMBL" id="QDQ27173.1"/>
    </source>
</evidence>
<dbReference type="SMART" id="SM00436">
    <property type="entry name" value="TOP1Bc"/>
    <property type="match status" value="1"/>
</dbReference>
<keyword evidence="14" id="KW-1185">Reference proteome</keyword>
<evidence type="ECO:0000256" key="9">
    <source>
        <dbReference type="ARBA" id="ARBA00023235"/>
    </source>
</evidence>
<dbReference type="KEGG" id="cari:FNU76_12820"/>
<keyword evidence="6" id="KW-0460">Magnesium</keyword>
<dbReference type="SUPFAM" id="SSF57783">
    <property type="entry name" value="Zinc beta-ribbon"/>
    <property type="match status" value="2"/>
</dbReference>
<dbReference type="InterPro" id="IPR006171">
    <property type="entry name" value="TOPRIM_dom"/>
</dbReference>
<dbReference type="Gene3D" id="3.40.50.140">
    <property type="match status" value="1"/>
</dbReference>
<dbReference type="PROSITE" id="PS52039">
    <property type="entry name" value="TOPO_IA_2"/>
    <property type="match status" value="1"/>
</dbReference>
<feature type="domain" description="Topo IA-type catalytic" evidence="12">
    <location>
        <begin position="133"/>
        <end position="565"/>
    </location>
</feature>
<dbReference type="InterPro" id="IPR000380">
    <property type="entry name" value="Topo_IA"/>
</dbReference>
<name>A0A516SG85_9NEIS</name>
<evidence type="ECO:0000256" key="7">
    <source>
        <dbReference type="ARBA" id="ARBA00023029"/>
    </source>
</evidence>
<dbReference type="AlphaFoldDB" id="A0A516SG85"/>
<dbReference type="SUPFAM" id="SSF56712">
    <property type="entry name" value="Prokaryotic type I DNA topoisomerase"/>
    <property type="match status" value="1"/>
</dbReference>
<evidence type="ECO:0000256" key="1">
    <source>
        <dbReference type="ARBA" id="ARBA00000213"/>
    </source>
</evidence>
<comment type="caution">
    <text evidence="10">Lacks conserved residue(s) required for the propagation of feature annotation.</text>
</comment>
<dbReference type="GO" id="GO:0008270">
    <property type="term" value="F:zinc ion binding"/>
    <property type="evidence" value="ECO:0007669"/>
    <property type="project" value="UniProtKB-KW"/>
</dbReference>
<dbReference type="Pfam" id="PF01751">
    <property type="entry name" value="Toprim"/>
    <property type="match status" value="1"/>
</dbReference>
<dbReference type="InterPro" id="IPR013497">
    <property type="entry name" value="Topo_IA_cen"/>
</dbReference>
<evidence type="ECO:0000256" key="5">
    <source>
        <dbReference type="ARBA" id="ARBA00022833"/>
    </source>
</evidence>
<evidence type="ECO:0000259" key="12">
    <source>
        <dbReference type="PROSITE" id="PS52039"/>
    </source>
</evidence>
<dbReference type="Gene3D" id="1.10.460.10">
    <property type="entry name" value="Topoisomerase I, domain 2"/>
    <property type="match status" value="1"/>
</dbReference>
<gene>
    <name evidence="10 13" type="primary">topA</name>
    <name evidence="13" type="ORF">FNU76_12820</name>
</gene>
<comment type="similarity">
    <text evidence="2 10">Belongs to the type IA topoisomerase family.</text>
</comment>
<dbReference type="Pfam" id="PF01396">
    <property type="entry name" value="Zn_ribbon_Top1"/>
    <property type="match status" value="3"/>
</dbReference>
<dbReference type="PROSITE" id="PS50880">
    <property type="entry name" value="TOPRIM"/>
    <property type="match status" value="1"/>
</dbReference>
<evidence type="ECO:0000313" key="14">
    <source>
        <dbReference type="Proteomes" id="UP000317550"/>
    </source>
</evidence>
<keyword evidence="8 10" id="KW-0238">DNA-binding</keyword>
<dbReference type="GO" id="GO:0003917">
    <property type="term" value="F:DNA topoisomerase type I (single strand cut, ATP-independent) activity"/>
    <property type="evidence" value="ECO:0007669"/>
    <property type="project" value="UniProtKB-UniRule"/>
</dbReference>
<keyword evidence="5" id="KW-0862">Zinc</keyword>
<feature type="site" description="Interaction with DNA" evidence="10">
    <location>
        <position position="33"/>
    </location>
</feature>
<dbReference type="InterPro" id="IPR005733">
    <property type="entry name" value="TopoI_bac-type"/>
</dbReference>
<evidence type="ECO:0000256" key="4">
    <source>
        <dbReference type="ARBA" id="ARBA00022771"/>
    </source>
</evidence>
<dbReference type="InterPro" id="IPR034149">
    <property type="entry name" value="TOPRIM_TopoI"/>
</dbReference>
<dbReference type="EC" id="5.6.2.1" evidence="10"/>
<evidence type="ECO:0000256" key="6">
    <source>
        <dbReference type="ARBA" id="ARBA00022842"/>
    </source>
</evidence>
<dbReference type="SMART" id="SM00437">
    <property type="entry name" value="TOP1Ac"/>
    <property type="match status" value="1"/>
</dbReference>
<dbReference type="PANTHER" id="PTHR42785:SF1">
    <property type="entry name" value="DNA TOPOISOMERASE"/>
    <property type="match status" value="1"/>
</dbReference>
<dbReference type="InterPro" id="IPR003602">
    <property type="entry name" value="Topo_IA_DNA-bd_dom"/>
</dbReference>
<evidence type="ECO:0000256" key="2">
    <source>
        <dbReference type="ARBA" id="ARBA00009446"/>
    </source>
</evidence>
<dbReference type="Gene3D" id="3.30.65.10">
    <property type="entry name" value="Bacterial Topoisomerase I, domain 1"/>
    <property type="match status" value="3"/>
</dbReference>
<dbReference type="InterPro" id="IPR023406">
    <property type="entry name" value="Topo_IA_AS"/>
</dbReference>
<protein>
    <recommendedName>
        <fullName evidence="10">DNA topoisomerase 1</fullName>
        <ecNumber evidence="10">5.6.2.1</ecNumber>
    </recommendedName>
    <alternativeName>
        <fullName evidence="10">DNA topoisomerase I</fullName>
    </alternativeName>
</protein>
<dbReference type="InterPro" id="IPR013826">
    <property type="entry name" value="Topo_IA_cen_sub3"/>
</dbReference>
<dbReference type="InterPro" id="IPR028612">
    <property type="entry name" value="Topoisom_1_IA"/>
</dbReference>
<dbReference type="InterPro" id="IPR013824">
    <property type="entry name" value="Topo_IA_cen_sub1"/>
</dbReference>
<dbReference type="Pfam" id="PF01131">
    <property type="entry name" value="Topoisom_bac"/>
    <property type="match status" value="1"/>
</dbReference>
<dbReference type="EMBL" id="CP041730">
    <property type="protein sequence ID" value="QDQ27173.1"/>
    <property type="molecule type" value="Genomic_DNA"/>
</dbReference>
<proteinExistence type="inferred from homology"/>
<feature type="domain" description="Toprim" evidence="11">
    <location>
        <begin position="3"/>
        <end position="118"/>
    </location>
</feature>
<dbReference type="GO" id="GO:0005694">
    <property type="term" value="C:chromosome"/>
    <property type="evidence" value="ECO:0007669"/>
    <property type="project" value="InterPro"/>
</dbReference>
<keyword evidence="3" id="KW-0479">Metal-binding</keyword>
<dbReference type="InterPro" id="IPR003601">
    <property type="entry name" value="Topo_IA_2"/>
</dbReference>
<keyword evidence="9 10" id="KW-0413">Isomerase</keyword>
<dbReference type="PROSITE" id="PS00396">
    <property type="entry name" value="TOPO_IA_1"/>
    <property type="match status" value="1"/>
</dbReference>
<comment type="subunit">
    <text evidence="10">Monomer.</text>
</comment>
<reference evidence="14" key="1">
    <citation type="submission" date="2019-07" db="EMBL/GenBank/DDBJ databases">
        <title>Chitinimonas sp. nov., isolated from Ny-Alesund, arctica soil.</title>
        <authorList>
            <person name="Xu Q."/>
            <person name="Peng F."/>
        </authorList>
    </citation>
    <scope>NUCLEOTIDE SEQUENCE [LARGE SCALE GENOMIC DNA]</scope>
    <source>
        <strain evidence="14">R3-44</strain>
    </source>
</reference>
<keyword evidence="4" id="KW-0863">Zinc-finger</keyword>